<dbReference type="Proteomes" id="UP000178587">
    <property type="component" value="Unassembled WGS sequence"/>
</dbReference>
<dbReference type="STRING" id="1798507.A3A34_00560"/>
<organism evidence="2 3">
    <name type="scientific">Candidatus Kaiserbacteria bacterium RIFCSPLOWO2_01_FULL_50_24</name>
    <dbReference type="NCBI Taxonomy" id="1798507"/>
    <lineage>
        <taxon>Bacteria</taxon>
        <taxon>Candidatus Kaiseribacteriota</taxon>
    </lineage>
</organism>
<protein>
    <submittedName>
        <fullName evidence="2">Uncharacterized protein</fullName>
    </submittedName>
</protein>
<comment type="caution">
    <text evidence="2">The sequence shown here is derived from an EMBL/GenBank/DDBJ whole genome shotgun (WGS) entry which is preliminary data.</text>
</comment>
<proteinExistence type="predicted"/>
<evidence type="ECO:0000313" key="3">
    <source>
        <dbReference type="Proteomes" id="UP000178587"/>
    </source>
</evidence>
<dbReference type="AlphaFoldDB" id="A0A1F6ER28"/>
<accession>A0A1F6ER28</accession>
<reference evidence="2 3" key="1">
    <citation type="journal article" date="2016" name="Nat. Commun.">
        <title>Thousands of microbial genomes shed light on interconnected biogeochemical processes in an aquifer system.</title>
        <authorList>
            <person name="Anantharaman K."/>
            <person name="Brown C.T."/>
            <person name="Hug L.A."/>
            <person name="Sharon I."/>
            <person name="Castelle C.J."/>
            <person name="Probst A.J."/>
            <person name="Thomas B.C."/>
            <person name="Singh A."/>
            <person name="Wilkins M.J."/>
            <person name="Karaoz U."/>
            <person name="Brodie E.L."/>
            <person name="Williams K.H."/>
            <person name="Hubbard S.S."/>
            <person name="Banfield J.F."/>
        </authorList>
    </citation>
    <scope>NUCLEOTIDE SEQUENCE [LARGE SCALE GENOMIC DNA]</scope>
</reference>
<name>A0A1F6ER28_9BACT</name>
<sequence length="251" mass="28643">MERALIERIIEHYLNPERAWMFGTEVIRAMAEFMGEPTAPMPPHASPYFADWFLFDFRFTDGQIPLIRYRGLNPHSLGEEELALLDEIAAHNRFDFFQVKKLHRKYFDADSVRSGDRFRIEEKPETSINLGDIVVTRLARMGGAWRIVSLDTLGMPNPSARDLARMQNAFPVLDPRLVFQEIVAPEMADTEVSVDELEGGMAHVIGGTGHLDDGCPVCVLMRQAEKDGRKPMAEELIRTMDEANRKNKRPE</sequence>
<gene>
    <name evidence="2" type="ORF">A3A34_00560</name>
</gene>
<feature type="region of interest" description="Disordered" evidence="1">
    <location>
        <begin position="229"/>
        <end position="251"/>
    </location>
</feature>
<evidence type="ECO:0000313" key="2">
    <source>
        <dbReference type="EMBL" id="OGG76078.1"/>
    </source>
</evidence>
<dbReference type="EMBL" id="MFLU01000004">
    <property type="protein sequence ID" value="OGG76078.1"/>
    <property type="molecule type" value="Genomic_DNA"/>
</dbReference>
<evidence type="ECO:0000256" key="1">
    <source>
        <dbReference type="SAM" id="MobiDB-lite"/>
    </source>
</evidence>